<dbReference type="Pfam" id="PF07701">
    <property type="entry name" value="HNOBA"/>
    <property type="match status" value="1"/>
</dbReference>
<dbReference type="Gene3D" id="6.10.250.780">
    <property type="match status" value="1"/>
</dbReference>
<feature type="region of interest" description="Disordered" evidence="9">
    <location>
        <begin position="1"/>
        <end position="49"/>
    </location>
</feature>
<dbReference type="EC" id="4.6.1.2" evidence="2"/>
<dbReference type="STRING" id="188477.A0A433UBS9"/>
<dbReference type="Pfam" id="PF00211">
    <property type="entry name" value="Guanylate_cyc"/>
    <property type="match status" value="1"/>
</dbReference>
<evidence type="ECO:0000259" key="10">
    <source>
        <dbReference type="PROSITE" id="PS50125"/>
    </source>
</evidence>
<dbReference type="GO" id="GO:0005525">
    <property type="term" value="F:GTP binding"/>
    <property type="evidence" value="ECO:0007669"/>
    <property type="project" value="UniProtKB-KW"/>
</dbReference>
<dbReference type="FunFam" id="3.30.450.260:FF:000002">
    <property type="entry name" value="guanylate cyclase soluble subunit alpha-2"/>
    <property type="match status" value="1"/>
</dbReference>
<dbReference type="PROSITE" id="PS50125">
    <property type="entry name" value="GUANYLATE_CYCLASE_2"/>
    <property type="match status" value="1"/>
</dbReference>
<dbReference type="PROSITE" id="PS00452">
    <property type="entry name" value="GUANYLATE_CYCLASE_1"/>
    <property type="match status" value="1"/>
</dbReference>
<evidence type="ECO:0000313" key="11">
    <source>
        <dbReference type="EMBL" id="RUS91248.1"/>
    </source>
</evidence>
<keyword evidence="3" id="KW-0963">Cytoplasm</keyword>
<dbReference type="InterPro" id="IPR011645">
    <property type="entry name" value="HNOB_dom_associated"/>
</dbReference>
<keyword evidence="12" id="KW-1185">Reference proteome</keyword>
<dbReference type="AlphaFoldDB" id="A0A433UBS9"/>
<dbReference type="SMART" id="SM00044">
    <property type="entry name" value="CYCc"/>
    <property type="match status" value="1"/>
</dbReference>
<reference evidence="11 12" key="1">
    <citation type="submission" date="2019-01" db="EMBL/GenBank/DDBJ databases">
        <title>A draft genome assembly of the solar-powered sea slug Elysia chlorotica.</title>
        <authorList>
            <person name="Cai H."/>
            <person name="Li Q."/>
            <person name="Fang X."/>
            <person name="Li J."/>
            <person name="Curtis N.E."/>
            <person name="Altenburger A."/>
            <person name="Shibata T."/>
            <person name="Feng M."/>
            <person name="Maeda T."/>
            <person name="Schwartz J.A."/>
            <person name="Shigenobu S."/>
            <person name="Lundholm N."/>
            <person name="Nishiyama T."/>
            <person name="Yang H."/>
            <person name="Hasebe M."/>
            <person name="Li S."/>
            <person name="Pierce S.K."/>
            <person name="Wang J."/>
        </authorList>
    </citation>
    <scope>NUCLEOTIDE SEQUENCE [LARGE SCALE GENOMIC DNA]</scope>
    <source>
        <strain evidence="11">EC2010</strain>
        <tissue evidence="11">Whole organism of an adult</tissue>
    </source>
</reference>
<comment type="similarity">
    <text evidence="8">Belongs to the adenylyl cyclase class-4/guanylyl cyclase family.</text>
</comment>
<dbReference type="OrthoDB" id="6127067at2759"/>
<dbReference type="InterPro" id="IPR001054">
    <property type="entry name" value="A/G_cyclase"/>
</dbReference>
<dbReference type="PANTHER" id="PTHR45655:SF13">
    <property type="entry name" value="SOLUBLE GUANYLATE CYCLASE GCY-32-RELATED"/>
    <property type="match status" value="1"/>
</dbReference>
<dbReference type="InterPro" id="IPR042463">
    <property type="entry name" value="HNOB_dom_associated_sf"/>
</dbReference>
<feature type="non-terminal residue" evidence="11">
    <location>
        <position position="1"/>
    </location>
</feature>
<evidence type="ECO:0000256" key="5">
    <source>
        <dbReference type="ARBA" id="ARBA00023134"/>
    </source>
</evidence>
<evidence type="ECO:0000256" key="6">
    <source>
        <dbReference type="ARBA" id="ARBA00023239"/>
    </source>
</evidence>
<keyword evidence="5" id="KW-0342">GTP-binding</keyword>
<dbReference type="GO" id="GO:0019934">
    <property type="term" value="P:cGMP-mediated signaling"/>
    <property type="evidence" value="ECO:0007669"/>
    <property type="project" value="TreeGrafter"/>
</dbReference>
<evidence type="ECO:0000313" key="12">
    <source>
        <dbReference type="Proteomes" id="UP000271974"/>
    </source>
</evidence>
<dbReference type="GO" id="GO:0004383">
    <property type="term" value="F:guanylate cyclase activity"/>
    <property type="evidence" value="ECO:0007669"/>
    <property type="project" value="UniProtKB-EC"/>
</dbReference>
<dbReference type="PANTHER" id="PTHR45655">
    <property type="entry name" value="GUANYLATE CYCLASE SOLUBLE SUBUNIT BETA-2"/>
    <property type="match status" value="1"/>
</dbReference>
<comment type="caution">
    <text evidence="11">The sequence shown here is derived from an EMBL/GenBank/DDBJ whole genome shotgun (WGS) entry which is preliminary data.</text>
</comment>
<evidence type="ECO:0000256" key="4">
    <source>
        <dbReference type="ARBA" id="ARBA00022741"/>
    </source>
</evidence>
<dbReference type="InterPro" id="IPR029787">
    <property type="entry name" value="Nucleotide_cyclase"/>
</dbReference>
<evidence type="ECO:0000256" key="2">
    <source>
        <dbReference type="ARBA" id="ARBA00012202"/>
    </source>
</evidence>
<dbReference type="Gene3D" id="3.30.450.260">
    <property type="entry name" value="Haem NO binding associated domain"/>
    <property type="match status" value="1"/>
</dbReference>
<evidence type="ECO:0000256" key="7">
    <source>
        <dbReference type="ARBA" id="ARBA00023293"/>
    </source>
</evidence>
<organism evidence="11 12">
    <name type="scientific">Elysia chlorotica</name>
    <name type="common">Eastern emerald elysia</name>
    <name type="synonym">Sea slug</name>
    <dbReference type="NCBI Taxonomy" id="188477"/>
    <lineage>
        <taxon>Eukaryota</taxon>
        <taxon>Metazoa</taxon>
        <taxon>Spiralia</taxon>
        <taxon>Lophotrochozoa</taxon>
        <taxon>Mollusca</taxon>
        <taxon>Gastropoda</taxon>
        <taxon>Heterobranchia</taxon>
        <taxon>Euthyneura</taxon>
        <taxon>Panpulmonata</taxon>
        <taxon>Sacoglossa</taxon>
        <taxon>Placobranchoidea</taxon>
        <taxon>Plakobranchidae</taxon>
        <taxon>Elysia</taxon>
    </lineage>
</organism>
<dbReference type="EMBL" id="RQTK01000015">
    <property type="protein sequence ID" value="RUS91248.1"/>
    <property type="molecule type" value="Genomic_DNA"/>
</dbReference>
<dbReference type="CDD" id="cd07302">
    <property type="entry name" value="CHD"/>
    <property type="match status" value="1"/>
</dbReference>
<evidence type="ECO:0000256" key="1">
    <source>
        <dbReference type="ARBA" id="ARBA00004496"/>
    </source>
</evidence>
<dbReference type="GO" id="GO:0070482">
    <property type="term" value="P:response to oxygen levels"/>
    <property type="evidence" value="ECO:0007669"/>
    <property type="project" value="TreeGrafter"/>
</dbReference>
<feature type="domain" description="Guanylate cyclase" evidence="10">
    <location>
        <begin position="256"/>
        <end position="384"/>
    </location>
</feature>
<keyword evidence="4" id="KW-0547">Nucleotide-binding</keyword>
<keyword evidence="6 8" id="KW-0456">Lyase</keyword>
<evidence type="ECO:0000256" key="8">
    <source>
        <dbReference type="RuleBase" id="RU000405"/>
    </source>
</evidence>
<gene>
    <name evidence="11" type="ORF">EGW08_000960</name>
</gene>
<name>A0A433UBS9_ELYCH</name>
<evidence type="ECO:0000256" key="3">
    <source>
        <dbReference type="ARBA" id="ARBA00022490"/>
    </source>
</evidence>
<dbReference type="Proteomes" id="UP000271974">
    <property type="component" value="Unassembled WGS sequence"/>
</dbReference>
<protein>
    <recommendedName>
        <fullName evidence="2">guanylate cyclase</fullName>
        <ecNumber evidence="2">4.6.1.2</ecNumber>
    </recommendedName>
</protein>
<dbReference type="SUPFAM" id="SSF55073">
    <property type="entry name" value="Nucleotide cyclase"/>
    <property type="match status" value="1"/>
</dbReference>
<dbReference type="FunFam" id="3.30.70.1230:FF:000007">
    <property type="entry name" value="Guanylate cyclase soluble subunit alpha-3"/>
    <property type="match status" value="1"/>
</dbReference>
<comment type="subcellular location">
    <subcellularLocation>
        <location evidence="1">Cytoplasm</location>
    </subcellularLocation>
</comment>
<evidence type="ECO:0000256" key="9">
    <source>
        <dbReference type="SAM" id="MobiDB-lite"/>
    </source>
</evidence>
<sequence>GSATVSILNGSYLKPNTPKNTGRQKAASLDKTRQADGDSAEDMNPQPVTLTSDQLCTTFPYHLIFDRKLRLRQFGRTMARLSPVPLYTGLLVTSVFHVLFPRISFTVENILQFTNSIYILGVGPSPSGKQNGGAAESGLSLKGQMIWFAESEMMLFIGSPRLQSLTEMKRMNIYMSDIPLYDVTREMVLLYQQRNAEIDITKKLDETTAELKRTSRELALEKQLTDRLLYQMLPAKVADQLKLGMKVEAEKFDQVTVLFSDIVEFTSIAAACSPLDVVNMLNNLYHKFDVQTNEHGVYKVETIGDAYMVVSGVPEVTTTHAQNVADFALTMTRLARSVLTPDSGKPIKIRVGVHTGPVVAGVVGVKMPRYCLFGDTVNTASRMESHGVPARIHVSLSCFK</sequence>
<accession>A0A433UBS9</accession>
<dbReference type="InterPro" id="IPR018297">
    <property type="entry name" value="A/G_cyclase_CS"/>
</dbReference>
<dbReference type="Gene3D" id="3.30.70.1230">
    <property type="entry name" value="Nucleotide cyclase"/>
    <property type="match status" value="1"/>
</dbReference>
<proteinExistence type="inferred from homology"/>
<dbReference type="GO" id="GO:0008074">
    <property type="term" value="C:guanylate cyclase complex, soluble"/>
    <property type="evidence" value="ECO:0007669"/>
    <property type="project" value="TreeGrafter"/>
</dbReference>
<keyword evidence="7" id="KW-0141">cGMP biosynthesis</keyword>